<sequence>MPRSSASISTNTSRFNKARALLESTTAYEVPMFRIHWATVWLTGWAEDLSHVCKSAWGGASLYDLTGRKAGSMVTRDIPILQAT</sequence>
<evidence type="ECO:0000313" key="1">
    <source>
        <dbReference type="EMBL" id="KAG0582716.1"/>
    </source>
</evidence>
<reference evidence="1" key="1">
    <citation type="submission" date="2020-06" db="EMBL/GenBank/DDBJ databases">
        <title>WGS assembly of Ceratodon purpureus strain R40.</title>
        <authorList>
            <person name="Carey S.B."/>
            <person name="Jenkins J."/>
            <person name="Shu S."/>
            <person name="Lovell J.T."/>
            <person name="Sreedasyam A."/>
            <person name="Maumus F."/>
            <person name="Tiley G.P."/>
            <person name="Fernandez-Pozo N."/>
            <person name="Barry K."/>
            <person name="Chen C."/>
            <person name="Wang M."/>
            <person name="Lipzen A."/>
            <person name="Daum C."/>
            <person name="Saski C.A."/>
            <person name="Payton A.C."/>
            <person name="Mcbreen J.C."/>
            <person name="Conrad R.E."/>
            <person name="Kollar L.M."/>
            <person name="Olsson S."/>
            <person name="Huttunen S."/>
            <person name="Landis J.B."/>
            <person name="Wickett N.J."/>
            <person name="Johnson M.G."/>
            <person name="Rensing S.A."/>
            <person name="Grimwood J."/>
            <person name="Schmutz J."/>
            <person name="Mcdaniel S.F."/>
        </authorList>
    </citation>
    <scope>NUCLEOTIDE SEQUENCE</scope>
    <source>
        <strain evidence="1">R40</strain>
    </source>
</reference>
<dbReference type="AlphaFoldDB" id="A0A8T0IIL8"/>
<proteinExistence type="predicted"/>
<keyword evidence="2" id="KW-1185">Reference proteome</keyword>
<organism evidence="1 2">
    <name type="scientific">Ceratodon purpureus</name>
    <name type="common">Fire moss</name>
    <name type="synonym">Dicranum purpureum</name>
    <dbReference type="NCBI Taxonomy" id="3225"/>
    <lineage>
        <taxon>Eukaryota</taxon>
        <taxon>Viridiplantae</taxon>
        <taxon>Streptophyta</taxon>
        <taxon>Embryophyta</taxon>
        <taxon>Bryophyta</taxon>
        <taxon>Bryophytina</taxon>
        <taxon>Bryopsida</taxon>
        <taxon>Dicranidae</taxon>
        <taxon>Pseudoditrichales</taxon>
        <taxon>Ditrichaceae</taxon>
        <taxon>Ceratodon</taxon>
    </lineage>
</organism>
<accession>A0A8T0IIL8</accession>
<gene>
    <name evidence="1" type="ORF">KC19_3G079800</name>
</gene>
<evidence type="ECO:0000313" key="2">
    <source>
        <dbReference type="Proteomes" id="UP000822688"/>
    </source>
</evidence>
<dbReference type="Proteomes" id="UP000822688">
    <property type="component" value="Chromosome 3"/>
</dbReference>
<name>A0A8T0IIL8_CERPU</name>
<protein>
    <submittedName>
        <fullName evidence="1">Uncharacterized protein</fullName>
    </submittedName>
</protein>
<comment type="caution">
    <text evidence="1">The sequence shown here is derived from an EMBL/GenBank/DDBJ whole genome shotgun (WGS) entry which is preliminary data.</text>
</comment>
<dbReference type="EMBL" id="CM026423">
    <property type="protein sequence ID" value="KAG0582716.1"/>
    <property type="molecule type" value="Genomic_DNA"/>
</dbReference>